<reference evidence="2 3" key="1">
    <citation type="submission" date="2023-07" db="EMBL/GenBank/DDBJ databases">
        <title>Functional and genomic diversity of the sorghum phyllosphere microbiome.</title>
        <authorList>
            <person name="Shade A."/>
        </authorList>
    </citation>
    <scope>NUCLEOTIDE SEQUENCE [LARGE SCALE GENOMIC DNA]</scope>
    <source>
        <strain evidence="2 3">SORGH_AS_0887</strain>
    </source>
</reference>
<dbReference type="InterPro" id="IPR039143">
    <property type="entry name" value="GNPNAT1-like"/>
</dbReference>
<evidence type="ECO:0000313" key="2">
    <source>
        <dbReference type="EMBL" id="MDQ1209872.1"/>
    </source>
</evidence>
<name>A0ABU0UZ74_ACIBI</name>
<keyword evidence="3" id="KW-1185">Reference proteome</keyword>
<dbReference type="Proteomes" id="UP001233360">
    <property type="component" value="Unassembled WGS sequence"/>
</dbReference>
<dbReference type="CDD" id="cd04301">
    <property type="entry name" value="NAT_SF"/>
    <property type="match status" value="1"/>
</dbReference>
<sequence>MIDQEIRVGSWQMLQADARFIREQVFILEQHIPESEEWDLEDDRSLHFIVFDANQAIATARLLQNHSIGRVAVLKAYRGQGIGLALMKFIIDHAKKLKLPFLILSAQIHAIGFYEVLGFSLQGEEYLDCGIPHIEMYLNLDSSSNHDEECYIRCN</sequence>
<proteinExistence type="predicted"/>
<dbReference type="InterPro" id="IPR000182">
    <property type="entry name" value="GNAT_dom"/>
</dbReference>
<dbReference type="InterPro" id="IPR016181">
    <property type="entry name" value="Acyl_CoA_acyltransferase"/>
</dbReference>
<feature type="domain" description="N-acetyltransferase" evidence="1">
    <location>
        <begin position="4"/>
        <end position="141"/>
    </location>
</feature>
<dbReference type="PANTHER" id="PTHR13355">
    <property type="entry name" value="GLUCOSAMINE 6-PHOSPHATE N-ACETYLTRANSFERASE"/>
    <property type="match status" value="1"/>
</dbReference>
<gene>
    <name evidence="2" type="ORF">QE380_002795</name>
</gene>
<dbReference type="SUPFAM" id="SSF55729">
    <property type="entry name" value="Acyl-CoA N-acyltransferases (Nat)"/>
    <property type="match status" value="1"/>
</dbReference>
<dbReference type="Gene3D" id="3.40.630.30">
    <property type="match status" value="1"/>
</dbReference>
<comment type="caution">
    <text evidence="2">The sequence shown here is derived from an EMBL/GenBank/DDBJ whole genome shotgun (WGS) entry which is preliminary data.</text>
</comment>
<protein>
    <submittedName>
        <fullName evidence="2">GNAT family N-acyltransferase</fullName>
    </submittedName>
</protein>
<evidence type="ECO:0000259" key="1">
    <source>
        <dbReference type="PROSITE" id="PS51186"/>
    </source>
</evidence>
<evidence type="ECO:0000313" key="3">
    <source>
        <dbReference type="Proteomes" id="UP001233360"/>
    </source>
</evidence>
<dbReference type="EMBL" id="JAUTBK010000002">
    <property type="protein sequence ID" value="MDQ1209872.1"/>
    <property type="molecule type" value="Genomic_DNA"/>
</dbReference>
<dbReference type="PANTHER" id="PTHR13355:SF11">
    <property type="entry name" value="GLUCOSAMINE 6-PHOSPHATE N-ACETYLTRANSFERASE"/>
    <property type="match status" value="1"/>
</dbReference>
<dbReference type="PROSITE" id="PS51186">
    <property type="entry name" value="GNAT"/>
    <property type="match status" value="1"/>
</dbReference>
<accession>A0ABU0UZ74</accession>
<organism evidence="2 3">
    <name type="scientific">Acinetobacter baylyi</name>
    <dbReference type="NCBI Taxonomy" id="202950"/>
    <lineage>
        <taxon>Bacteria</taxon>
        <taxon>Pseudomonadati</taxon>
        <taxon>Pseudomonadota</taxon>
        <taxon>Gammaproteobacteria</taxon>
        <taxon>Moraxellales</taxon>
        <taxon>Moraxellaceae</taxon>
        <taxon>Acinetobacter</taxon>
    </lineage>
</organism>
<dbReference type="Pfam" id="PF13673">
    <property type="entry name" value="Acetyltransf_10"/>
    <property type="match status" value="1"/>
</dbReference>